<dbReference type="EMBL" id="JAFMYU010000005">
    <property type="protein sequence ID" value="MBO0931127.1"/>
    <property type="molecule type" value="Genomic_DNA"/>
</dbReference>
<organism evidence="4 5">
    <name type="scientific">Fibrella aquatilis</name>
    <dbReference type="NCBI Taxonomy" id="2817059"/>
    <lineage>
        <taxon>Bacteria</taxon>
        <taxon>Pseudomonadati</taxon>
        <taxon>Bacteroidota</taxon>
        <taxon>Cytophagia</taxon>
        <taxon>Cytophagales</taxon>
        <taxon>Spirosomataceae</taxon>
        <taxon>Fibrella</taxon>
    </lineage>
</organism>
<dbReference type="AlphaFoldDB" id="A0A939G6L1"/>
<keyword evidence="5" id="KW-1185">Reference proteome</keyword>
<feature type="region of interest" description="Disordered" evidence="2">
    <location>
        <begin position="1"/>
        <end position="26"/>
    </location>
</feature>
<dbReference type="PANTHER" id="PTHR16026:SF0">
    <property type="entry name" value="CARTILAGE ACIDIC PROTEIN 1"/>
    <property type="match status" value="1"/>
</dbReference>
<dbReference type="PANTHER" id="PTHR16026">
    <property type="entry name" value="CARTILAGE ACIDIC PROTEIN 1"/>
    <property type="match status" value="1"/>
</dbReference>
<evidence type="ECO:0000313" key="5">
    <source>
        <dbReference type="Proteomes" id="UP000664795"/>
    </source>
</evidence>
<dbReference type="Proteomes" id="UP000664795">
    <property type="component" value="Unassembled WGS sequence"/>
</dbReference>
<feature type="compositionally biased region" description="Basic residues" evidence="2">
    <location>
        <begin position="10"/>
        <end position="20"/>
    </location>
</feature>
<feature type="domain" description="ASPIC/UnbV" evidence="3">
    <location>
        <begin position="577"/>
        <end position="644"/>
    </location>
</feature>
<proteinExistence type="predicted"/>
<evidence type="ECO:0000259" key="3">
    <source>
        <dbReference type="Pfam" id="PF07593"/>
    </source>
</evidence>
<comment type="caution">
    <text evidence="4">The sequence shown here is derived from an EMBL/GenBank/DDBJ whole genome shotgun (WGS) entry which is preliminary data.</text>
</comment>
<dbReference type="SUPFAM" id="SSF69318">
    <property type="entry name" value="Integrin alpha N-terminal domain"/>
    <property type="match status" value="3"/>
</dbReference>
<evidence type="ECO:0000256" key="1">
    <source>
        <dbReference type="ARBA" id="ARBA00022729"/>
    </source>
</evidence>
<dbReference type="InterPro" id="IPR027039">
    <property type="entry name" value="Crtac1"/>
</dbReference>
<evidence type="ECO:0000256" key="2">
    <source>
        <dbReference type="SAM" id="MobiDB-lite"/>
    </source>
</evidence>
<sequence length="1166" mass="128039">MSCHPERSRGRSRVRARSAKPRASATHLAIPPTNQNYNSLIIRYRYIPLLLLITSWGCTTAPTEPPLFTSLDSTQTGVGFVNRVVETPQLNIIDYLYFYNGGGVSAGDVNNDGLTDLYFVANQGPNKLYLNQTKKGELIHFQDITAEAAVAGQADWQTGTTMADVNGDGLLDIYVCAVSQFRGTKGHNELYINQGNGPDGVPTFTEQAEAYGLAFAGFSTQAAFFDYDHDGDLDCFLLNHAVHSVRSYDKVAARTQKDLSAGDYLFENQGSSTSKETRRFVDVTTKSGLFMAPMGYGLGVAVADYNNDGWEDIYVSNDFHEDDYLYLNDQHGHFTNEAPQQLGHTSRFSMGSDAADINHDGYPDLITLDMYPDDERVEKSSAGEDPYDIYQYKLAYGYMNQYSRNCLQINQQGRGFMDVAALAGVAATDWSWSPLLADYDLDGQTDLFIANGIARRPNDLDYVKYVSNDSVQQAMANSPEFLRKAIEKMPDGRVPSYLFRGGAGGRFSDKSAAWGFAEAGCANGAAYADLDNDGDLDLITNNLNESARIHQNGATTLFPQHTHLTLSLRGNNANTAGVGAKVILRYADSLQVQQLMPTRGFMSSVEPRLLFGLGTRNMVDSLIVIWPDQRMEVRTQVAMNQVLTLKQDDAKLDGRGYTIGLPASPRLFFAQTDSTRIPYRHRENTRYLDFARESLMPFKVSIEGPRLAVGDVNGDGLDDVYAGGARDVPGSLLLQQPDGRFVASRQPVIAADSVAEDVDAAFFDADNDRDLDLYVVAGGNEFSGQDPPLQDRLYLNNGSGQFSKAPLPSLPGNKSCVRPADVDADGDLDLFVGGRVVPNHYGQTPDSYLLINDGRGHFSVQTDALVSGLRQAGMVTDAVWTDLNHDRQPDLIVTGDWMAPRAFLNQKGHFHELEAPFGETPMRGLWQCITAADFDNDGDVDLAVGNLGLNTKLRKSPDGQLRMWVKDVDKNQTTESILAYNRGSNLDDWFPVGTKDELGKQMPSVINKRYVPYSSMAGKTMAQIFTADDLADADIKTVDQFASVLLLNDGKATPHFTVQPLPLMAQVSKLFALLPTDIDHDGDMDLLGGGNFYGVAPYQGRYDASMGLVLRNDRGPKGLLFTALPPTQTGFLLSGEVRSIVQARGKNGPQWLVGRNNDRVQVFRGK</sequence>
<dbReference type="Gene3D" id="2.130.10.130">
    <property type="entry name" value="Integrin alpha, N-terminal"/>
    <property type="match status" value="3"/>
</dbReference>
<protein>
    <submittedName>
        <fullName evidence="4">VCBS repeat-containing protein</fullName>
    </submittedName>
</protein>
<dbReference type="InterPro" id="IPR013517">
    <property type="entry name" value="FG-GAP"/>
</dbReference>
<dbReference type="InterPro" id="IPR011519">
    <property type="entry name" value="UnbV_ASPIC"/>
</dbReference>
<evidence type="ECO:0000313" key="4">
    <source>
        <dbReference type="EMBL" id="MBO0931127.1"/>
    </source>
</evidence>
<dbReference type="Pfam" id="PF13517">
    <property type="entry name" value="FG-GAP_3"/>
    <property type="match status" value="5"/>
</dbReference>
<dbReference type="Pfam" id="PF07593">
    <property type="entry name" value="UnbV_ASPIC"/>
    <property type="match status" value="1"/>
</dbReference>
<accession>A0A939G6L1</accession>
<gene>
    <name evidence="4" type="ORF">J2I48_08995</name>
</gene>
<reference evidence="4 5" key="1">
    <citation type="submission" date="2021-03" db="EMBL/GenBank/DDBJ databases">
        <title>Fibrella sp. HMF5036 genome sequencing and assembly.</title>
        <authorList>
            <person name="Kang H."/>
            <person name="Kim H."/>
            <person name="Bae S."/>
            <person name="Joh K."/>
        </authorList>
    </citation>
    <scope>NUCLEOTIDE SEQUENCE [LARGE SCALE GENOMIC DNA]</scope>
    <source>
        <strain evidence="4 5">HMF5036</strain>
    </source>
</reference>
<name>A0A939G6L1_9BACT</name>
<dbReference type="InterPro" id="IPR028994">
    <property type="entry name" value="Integrin_alpha_N"/>
</dbReference>
<keyword evidence="1" id="KW-0732">Signal</keyword>